<evidence type="ECO:0000259" key="8">
    <source>
        <dbReference type="Pfam" id="PF02687"/>
    </source>
</evidence>
<evidence type="ECO:0000313" key="10">
    <source>
        <dbReference type="Proteomes" id="UP001052739"/>
    </source>
</evidence>
<keyword evidence="10" id="KW-1185">Reference proteome</keyword>
<evidence type="ECO:0000256" key="3">
    <source>
        <dbReference type="ARBA" id="ARBA00022475"/>
    </source>
</evidence>
<dbReference type="PANTHER" id="PTHR43738">
    <property type="entry name" value="ABC TRANSPORTER, MEMBRANE PROTEIN"/>
    <property type="match status" value="1"/>
</dbReference>
<evidence type="ECO:0000256" key="6">
    <source>
        <dbReference type="ARBA" id="ARBA00023136"/>
    </source>
</evidence>
<keyword evidence="6 7" id="KW-0472">Membrane</keyword>
<reference evidence="9" key="1">
    <citation type="submission" date="2024-05" db="EMBL/GenBank/DDBJ databases">
        <title>Whole genome shotgun sequence of Streptomyces hydrogenans NBRC 13475.</title>
        <authorList>
            <person name="Komaki H."/>
            <person name="Tamura T."/>
        </authorList>
    </citation>
    <scope>NUCLEOTIDE SEQUENCE</scope>
    <source>
        <strain evidence="9">NBRC 13475</strain>
    </source>
</reference>
<dbReference type="Pfam" id="PF02687">
    <property type="entry name" value="FtsX"/>
    <property type="match status" value="1"/>
</dbReference>
<evidence type="ECO:0000256" key="7">
    <source>
        <dbReference type="SAM" id="Phobius"/>
    </source>
</evidence>
<evidence type="ECO:0000256" key="2">
    <source>
        <dbReference type="ARBA" id="ARBA00022448"/>
    </source>
</evidence>
<feature type="transmembrane region" description="Helical" evidence="7">
    <location>
        <begin position="262"/>
        <end position="280"/>
    </location>
</feature>
<keyword evidence="2" id="KW-0813">Transport</keyword>
<keyword evidence="3" id="KW-1003">Cell membrane</keyword>
<proteinExistence type="predicted"/>
<dbReference type="InterPro" id="IPR003838">
    <property type="entry name" value="ABC3_permease_C"/>
</dbReference>
<dbReference type="InterPro" id="IPR051125">
    <property type="entry name" value="ABC-4/HrtB_transporter"/>
</dbReference>
<feature type="transmembrane region" description="Helical" evidence="7">
    <location>
        <begin position="335"/>
        <end position="361"/>
    </location>
</feature>
<sequence length="377" mass="39022">MFLALLELKAARGRFLLMGSVVVLVAALVGIVAGFTTGLGDDTVSALRRLPATHIAFAAGSDSDQFARGLIDDRTASGWSREERTEATPLGISLTRGTTNRGTEVDLAAFGVEPGAFTDPGADAGTPLDEARPSGIVVSRQLVTEGVRIGDTLTIDRLGITLDVVGTTGRSSYGHVPVAYVTTDTWRGIRFTAPGTTTLPADLPAQYSAMALRLPDGTDADAPALAEADRRHGTATVPLEKAFEAAPGYDGERLTMTSIQTFLFLIAPLVVGAFFAVWTVQRTPELALLRALGASRRRLLGHTLAQAAVVVAAGTAVGAALASAVGLLVGEQVPFSLPATTLTTTMASVALVGLAGSALTLRRVTTVDPMTMLGAAR</sequence>
<accession>A0ABQ3PBW5</accession>
<comment type="caution">
    <text evidence="9">The sequence shown here is derived from an EMBL/GenBank/DDBJ whole genome shotgun (WGS) entry which is preliminary data.</text>
</comment>
<dbReference type="PANTHER" id="PTHR43738:SF1">
    <property type="entry name" value="HEMIN TRANSPORT SYSTEM PERMEASE PROTEIN HRTB-RELATED"/>
    <property type="match status" value="1"/>
</dbReference>
<keyword evidence="4 7" id="KW-0812">Transmembrane</keyword>
<protein>
    <submittedName>
        <fullName evidence="9">ABC transporter substrate-binding protein</fullName>
    </submittedName>
</protein>
<dbReference type="Proteomes" id="UP001052739">
    <property type="component" value="Unassembled WGS sequence"/>
</dbReference>
<name>A0ABQ3PBW5_9ACTN</name>
<feature type="domain" description="ABC3 transporter permease C-terminal" evidence="8">
    <location>
        <begin position="261"/>
        <end position="368"/>
    </location>
</feature>
<evidence type="ECO:0000256" key="4">
    <source>
        <dbReference type="ARBA" id="ARBA00022692"/>
    </source>
</evidence>
<comment type="subcellular location">
    <subcellularLocation>
        <location evidence="1">Cell membrane</location>
        <topology evidence="1">Multi-pass membrane protein</topology>
    </subcellularLocation>
</comment>
<evidence type="ECO:0000256" key="1">
    <source>
        <dbReference type="ARBA" id="ARBA00004651"/>
    </source>
</evidence>
<feature type="transmembrane region" description="Helical" evidence="7">
    <location>
        <begin position="15"/>
        <end position="35"/>
    </location>
</feature>
<keyword evidence="5 7" id="KW-1133">Transmembrane helix</keyword>
<dbReference type="EMBL" id="BNDW01000019">
    <property type="protein sequence ID" value="GHI22519.1"/>
    <property type="molecule type" value="Genomic_DNA"/>
</dbReference>
<dbReference type="RefSeq" id="WP_190226167.1">
    <property type="nucleotide sequence ID" value="NZ_BNBS01000161.1"/>
</dbReference>
<feature type="transmembrane region" description="Helical" evidence="7">
    <location>
        <begin position="304"/>
        <end position="329"/>
    </location>
</feature>
<evidence type="ECO:0000256" key="5">
    <source>
        <dbReference type="ARBA" id="ARBA00022989"/>
    </source>
</evidence>
<organism evidence="9 10">
    <name type="scientific">Streptomyces hydrogenans</name>
    <dbReference type="NCBI Taxonomy" id="1873719"/>
    <lineage>
        <taxon>Bacteria</taxon>
        <taxon>Bacillati</taxon>
        <taxon>Actinomycetota</taxon>
        <taxon>Actinomycetes</taxon>
        <taxon>Kitasatosporales</taxon>
        <taxon>Streptomycetaceae</taxon>
        <taxon>Streptomyces</taxon>
    </lineage>
</organism>
<evidence type="ECO:0000313" key="9">
    <source>
        <dbReference type="EMBL" id="GHI22519.1"/>
    </source>
</evidence>
<gene>
    <name evidence="9" type="ORF">Shyd_38900</name>
</gene>